<protein>
    <recommendedName>
        <fullName evidence="1">Oxidoreductase-like domain-containing protein</fullName>
    </recommendedName>
</protein>
<sequence length="151" mass="17538">MFFLNWQWRAVAVAVFRASPRRQWRRQAWQFPAHRFSVLSARAKQLEPEAMMRTLPPKPEPPSNDDCCLSGCEFCVWDLYDDDMREYQKQAGVIRDAFEALGKPVPACIRPESLRDAVDPTMRAFLDLEREMAMRIQQEADEHSDSSKDGS</sequence>
<proteinExistence type="predicted"/>
<accession>A0A9W8GGQ2</accession>
<dbReference type="PANTHER" id="PTHR21193:SF3">
    <property type="entry name" value="OXIDOREDUCTASE-LIKE DOMAIN-CONTAINING PROTEIN 1"/>
    <property type="match status" value="1"/>
</dbReference>
<dbReference type="InterPro" id="IPR019180">
    <property type="entry name" value="Oxidoreductase-like_N"/>
</dbReference>
<keyword evidence="3" id="KW-1185">Reference proteome</keyword>
<evidence type="ECO:0000313" key="3">
    <source>
        <dbReference type="Proteomes" id="UP001151516"/>
    </source>
</evidence>
<dbReference type="OrthoDB" id="10064411at2759"/>
<evidence type="ECO:0000259" key="1">
    <source>
        <dbReference type="Pfam" id="PF09791"/>
    </source>
</evidence>
<dbReference type="PANTHER" id="PTHR21193">
    <property type="entry name" value="OXIDOREDUCTASE-LIKE DOMAIN-CONTAINING PROTEIN 1"/>
    <property type="match status" value="1"/>
</dbReference>
<dbReference type="Proteomes" id="UP001151516">
    <property type="component" value="Unassembled WGS sequence"/>
</dbReference>
<gene>
    <name evidence="2" type="ORF">IWW39_005632</name>
</gene>
<dbReference type="InterPro" id="IPR039251">
    <property type="entry name" value="OXLD1"/>
</dbReference>
<evidence type="ECO:0000313" key="2">
    <source>
        <dbReference type="EMBL" id="KAJ2683193.1"/>
    </source>
</evidence>
<dbReference type="GO" id="GO:0005739">
    <property type="term" value="C:mitochondrion"/>
    <property type="evidence" value="ECO:0007669"/>
    <property type="project" value="TreeGrafter"/>
</dbReference>
<dbReference type="AlphaFoldDB" id="A0A9W8GGQ2"/>
<name>A0A9W8GGQ2_9FUNG</name>
<reference evidence="2" key="1">
    <citation type="submission" date="2022-07" db="EMBL/GenBank/DDBJ databases">
        <title>Phylogenomic reconstructions and comparative analyses of Kickxellomycotina fungi.</title>
        <authorList>
            <person name="Reynolds N.K."/>
            <person name="Stajich J.E."/>
            <person name="Barry K."/>
            <person name="Grigoriev I.V."/>
            <person name="Crous P."/>
            <person name="Smith M.E."/>
        </authorList>
    </citation>
    <scope>NUCLEOTIDE SEQUENCE</scope>
    <source>
        <strain evidence="2">CBS 109367</strain>
    </source>
</reference>
<feature type="domain" description="Oxidoreductase-like" evidence="1">
    <location>
        <begin position="54"/>
        <end position="91"/>
    </location>
</feature>
<comment type="caution">
    <text evidence="2">The sequence shown here is derived from an EMBL/GenBank/DDBJ whole genome shotgun (WGS) entry which is preliminary data.</text>
</comment>
<organism evidence="2 3">
    <name type="scientific">Coemansia spiralis</name>
    <dbReference type="NCBI Taxonomy" id="417178"/>
    <lineage>
        <taxon>Eukaryota</taxon>
        <taxon>Fungi</taxon>
        <taxon>Fungi incertae sedis</taxon>
        <taxon>Zoopagomycota</taxon>
        <taxon>Kickxellomycotina</taxon>
        <taxon>Kickxellomycetes</taxon>
        <taxon>Kickxellales</taxon>
        <taxon>Kickxellaceae</taxon>
        <taxon>Coemansia</taxon>
    </lineage>
</organism>
<dbReference type="Pfam" id="PF09791">
    <property type="entry name" value="Oxidored-like"/>
    <property type="match status" value="1"/>
</dbReference>
<dbReference type="EMBL" id="JANBTX010000311">
    <property type="protein sequence ID" value="KAJ2683193.1"/>
    <property type="molecule type" value="Genomic_DNA"/>
</dbReference>